<protein>
    <recommendedName>
        <fullName evidence="8 10">Protein GrpE</fullName>
    </recommendedName>
    <alternativeName>
        <fullName evidence="9 10">HSP-70 cofactor</fullName>
    </alternativeName>
</protein>
<feature type="coiled-coil region" evidence="13">
    <location>
        <begin position="1"/>
        <end position="52"/>
    </location>
</feature>
<dbReference type="InterPro" id="IPR000740">
    <property type="entry name" value="GrpE"/>
</dbReference>
<dbReference type="PANTHER" id="PTHR21237">
    <property type="entry name" value="GRPE PROTEIN"/>
    <property type="match status" value="1"/>
</dbReference>
<keyword evidence="4 10" id="KW-0963">Cytoplasm</keyword>
<proteinExistence type="inferred from homology"/>
<dbReference type="Pfam" id="PF01025">
    <property type="entry name" value="GrpE"/>
    <property type="match status" value="1"/>
</dbReference>
<dbReference type="SUPFAM" id="SSF51064">
    <property type="entry name" value="Head domain of nucleotide exchange factor GrpE"/>
    <property type="match status" value="1"/>
</dbReference>
<gene>
    <name evidence="10 14" type="primary">grpE</name>
    <name evidence="14" type="ORF">NG895_13465</name>
</gene>
<dbReference type="PANTHER" id="PTHR21237:SF23">
    <property type="entry name" value="GRPE PROTEIN HOMOLOG, MITOCHONDRIAL"/>
    <property type="match status" value="1"/>
</dbReference>
<comment type="subunit">
    <text evidence="3 10">Homodimer.</text>
</comment>
<comment type="subcellular location">
    <subcellularLocation>
        <location evidence="1 10">Cytoplasm</location>
    </subcellularLocation>
</comment>
<dbReference type="EMBL" id="JAMXLR010000043">
    <property type="protein sequence ID" value="MCO6044913.1"/>
    <property type="molecule type" value="Genomic_DNA"/>
</dbReference>
<evidence type="ECO:0000256" key="7">
    <source>
        <dbReference type="ARBA" id="ARBA00053401"/>
    </source>
</evidence>
<accession>A0A9X2FAZ8</accession>
<evidence type="ECO:0000313" key="15">
    <source>
        <dbReference type="Proteomes" id="UP001155241"/>
    </source>
</evidence>
<evidence type="ECO:0000256" key="13">
    <source>
        <dbReference type="SAM" id="Coils"/>
    </source>
</evidence>
<dbReference type="GO" id="GO:0006457">
    <property type="term" value="P:protein folding"/>
    <property type="evidence" value="ECO:0007669"/>
    <property type="project" value="InterPro"/>
</dbReference>
<dbReference type="NCBIfam" id="NF010738">
    <property type="entry name" value="PRK14140.1"/>
    <property type="match status" value="1"/>
</dbReference>
<keyword evidence="6 10" id="KW-0143">Chaperone</keyword>
<dbReference type="Gene3D" id="3.90.20.20">
    <property type="match status" value="1"/>
</dbReference>
<dbReference type="RefSeq" id="WP_252853025.1">
    <property type="nucleotide sequence ID" value="NZ_JAMXLR010000043.1"/>
</dbReference>
<dbReference type="InterPro" id="IPR013805">
    <property type="entry name" value="GrpE_CC"/>
</dbReference>
<dbReference type="GO" id="GO:0000774">
    <property type="term" value="F:adenyl-nucleotide exchange factor activity"/>
    <property type="evidence" value="ECO:0007669"/>
    <property type="project" value="InterPro"/>
</dbReference>
<evidence type="ECO:0000256" key="2">
    <source>
        <dbReference type="ARBA" id="ARBA00009054"/>
    </source>
</evidence>
<dbReference type="SUPFAM" id="SSF58014">
    <property type="entry name" value="Coiled-coil domain of nucleotide exchange factor GrpE"/>
    <property type="match status" value="1"/>
</dbReference>
<evidence type="ECO:0000256" key="10">
    <source>
        <dbReference type="HAMAP-Rule" id="MF_01151"/>
    </source>
</evidence>
<dbReference type="CDD" id="cd00446">
    <property type="entry name" value="GrpE"/>
    <property type="match status" value="1"/>
</dbReference>
<evidence type="ECO:0000256" key="8">
    <source>
        <dbReference type="ARBA" id="ARBA00072274"/>
    </source>
</evidence>
<evidence type="ECO:0000256" key="3">
    <source>
        <dbReference type="ARBA" id="ARBA00011738"/>
    </source>
</evidence>
<evidence type="ECO:0000256" key="5">
    <source>
        <dbReference type="ARBA" id="ARBA00023016"/>
    </source>
</evidence>
<comment type="caution">
    <text evidence="14">The sequence shown here is derived from an EMBL/GenBank/DDBJ whole genome shotgun (WGS) entry which is preliminary data.</text>
</comment>
<evidence type="ECO:0000256" key="4">
    <source>
        <dbReference type="ARBA" id="ARBA00022490"/>
    </source>
</evidence>
<keyword evidence="5 10" id="KW-0346">Stress response</keyword>
<dbReference type="GO" id="GO:0051082">
    <property type="term" value="F:unfolded protein binding"/>
    <property type="evidence" value="ECO:0007669"/>
    <property type="project" value="TreeGrafter"/>
</dbReference>
<evidence type="ECO:0000256" key="9">
    <source>
        <dbReference type="ARBA" id="ARBA00076414"/>
    </source>
</evidence>
<dbReference type="InterPro" id="IPR009012">
    <property type="entry name" value="GrpE_head"/>
</dbReference>
<evidence type="ECO:0000256" key="12">
    <source>
        <dbReference type="RuleBase" id="RU004478"/>
    </source>
</evidence>
<dbReference type="Proteomes" id="UP001155241">
    <property type="component" value="Unassembled WGS sequence"/>
</dbReference>
<evidence type="ECO:0000313" key="14">
    <source>
        <dbReference type="EMBL" id="MCO6044913.1"/>
    </source>
</evidence>
<keyword evidence="13" id="KW-0175">Coiled coil</keyword>
<dbReference type="FunFam" id="2.30.22.10:FF:000001">
    <property type="entry name" value="Protein GrpE"/>
    <property type="match status" value="1"/>
</dbReference>
<evidence type="ECO:0000256" key="6">
    <source>
        <dbReference type="ARBA" id="ARBA00023186"/>
    </source>
</evidence>
<dbReference type="PROSITE" id="PS01071">
    <property type="entry name" value="GRPE"/>
    <property type="match status" value="1"/>
</dbReference>
<dbReference type="GO" id="GO:0042803">
    <property type="term" value="F:protein homodimerization activity"/>
    <property type="evidence" value="ECO:0007669"/>
    <property type="project" value="InterPro"/>
</dbReference>
<comment type="similarity">
    <text evidence="2 10 12">Belongs to the GrpE family.</text>
</comment>
<dbReference type="GO" id="GO:0005737">
    <property type="term" value="C:cytoplasm"/>
    <property type="evidence" value="ECO:0007669"/>
    <property type="project" value="UniProtKB-SubCell"/>
</dbReference>
<comment type="function">
    <text evidence="7 10 11">Participates actively in the response to hyperosmotic and heat shock by preventing the aggregation of stress-denatured proteins, in association with DnaK and GrpE. It is the nucleotide exchange factor for DnaK and may function as a thermosensor. Unfolded proteins bind initially to DnaJ; upon interaction with the DnaJ-bound protein, DnaK hydrolyzes its bound ATP, resulting in the formation of a stable complex. GrpE releases ADP from DnaK; ATP binding to DnaK triggers the release of the substrate protein, thus completing the reaction cycle. Several rounds of ATP-dependent interactions between DnaJ, DnaK and GrpE are required for fully efficient folding.</text>
</comment>
<evidence type="ECO:0000256" key="1">
    <source>
        <dbReference type="ARBA" id="ARBA00004496"/>
    </source>
</evidence>
<dbReference type="AlphaFoldDB" id="A0A9X2FAZ8"/>
<sequence>MAKEEDLIDEAIEDAIEEAEESTASSDLAAELTAKTDQNLRLQAEIQNLRSRQARELADTRQYASIELMRDILPAVDNIDRAIEAAGDAPEVASLLEGFKLVRQQLVTALAQHGCKEIPAQGEVFNPDLHQAILQQPSVDVPAGVVMMVTQSGYQLHDRVVRASQVIVSAGPAGAGGPTDTMNA</sequence>
<dbReference type="GO" id="GO:0051087">
    <property type="term" value="F:protein-folding chaperone binding"/>
    <property type="evidence" value="ECO:0007669"/>
    <property type="project" value="InterPro"/>
</dbReference>
<reference evidence="14" key="1">
    <citation type="submission" date="2022-06" db="EMBL/GenBank/DDBJ databases">
        <title>Aeoliella straminimaris, a novel planctomycete from sediments.</title>
        <authorList>
            <person name="Vitorino I.R."/>
            <person name="Lage O.M."/>
        </authorList>
    </citation>
    <scope>NUCLEOTIDE SEQUENCE</scope>
    <source>
        <strain evidence="14">ICT_H6.2</strain>
    </source>
</reference>
<dbReference type="HAMAP" id="MF_01151">
    <property type="entry name" value="GrpE"/>
    <property type="match status" value="1"/>
</dbReference>
<dbReference type="PRINTS" id="PR00773">
    <property type="entry name" value="GRPEPROTEIN"/>
</dbReference>
<keyword evidence="15" id="KW-1185">Reference proteome</keyword>
<name>A0A9X2FAZ8_9BACT</name>
<dbReference type="Gene3D" id="2.30.22.10">
    <property type="entry name" value="Head domain of nucleotide exchange factor GrpE"/>
    <property type="match status" value="1"/>
</dbReference>
<organism evidence="14 15">
    <name type="scientific">Aeoliella straminimaris</name>
    <dbReference type="NCBI Taxonomy" id="2954799"/>
    <lineage>
        <taxon>Bacteria</taxon>
        <taxon>Pseudomonadati</taxon>
        <taxon>Planctomycetota</taxon>
        <taxon>Planctomycetia</taxon>
        <taxon>Pirellulales</taxon>
        <taxon>Lacipirellulaceae</taxon>
        <taxon>Aeoliella</taxon>
    </lineage>
</organism>
<evidence type="ECO:0000256" key="11">
    <source>
        <dbReference type="RuleBase" id="RU000639"/>
    </source>
</evidence>